<organism evidence="1 2">
    <name type="scientific">Shewanella algae</name>
    <dbReference type="NCBI Taxonomy" id="38313"/>
    <lineage>
        <taxon>Bacteria</taxon>
        <taxon>Pseudomonadati</taxon>
        <taxon>Pseudomonadota</taxon>
        <taxon>Gammaproteobacteria</taxon>
        <taxon>Alteromonadales</taxon>
        <taxon>Shewanellaceae</taxon>
        <taxon>Shewanella</taxon>
    </lineage>
</organism>
<accession>A0A380C5R3</accession>
<sequence>MPDNMRNREAGRGIMMNAIDIGLTLVSLEHWSLTCLMATQ</sequence>
<dbReference type="Proteomes" id="UP000254069">
    <property type="component" value="Unassembled WGS sequence"/>
</dbReference>
<dbReference type="EMBL" id="UGYO01000002">
    <property type="protein sequence ID" value="SUJ12660.1"/>
    <property type="molecule type" value="Genomic_DNA"/>
</dbReference>
<evidence type="ECO:0000313" key="1">
    <source>
        <dbReference type="EMBL" id="SUJ12660.1"/>
    </source>
</evidence>
<evidence type="ECO:0000313" key="2">
    <source>
        <dbReference type="Proteomes" id="UP000254069"/>
    </source>
</evidence>
<gene>
    <name evidence="1" type="ORF">NCTC10738_04446</name>
</gene>
<reference evidence="1 2" key="1">
    <citation type="submission" date="2018-06" db="EMBL/GenBank/DDBJ databases">
        <authorList>
            <consortium name="Pathogen Informatics"/>
            <person name="Doyle S."/>
        </authorList>
    </citation>
    <scope>NUCLEOTIDE SEQUENCE [LARGE SCALE GENOMIC DNA]</scope>
    <source>
        <strain evidence="1 2">NCTC10738</strain>
    </source>
</reference>
<proteinExistence type="predicted"/>
<name>A0A380C5R3_9GAMM</name>
<protein>
    <submittedName>
        <fullName evidence="1">Uncharacterized protein</fullName>
    </submittedName>
</protein>
<dbReference type="AlphaFoldDB" id="A0A380C5R3"/>
<keyword evidence="2" id="KW-1185">Reference proteome</keyword>